<evidence type="ECO:0000313" key="2">
    <source>
        <dbReference type="Proteomes" id="UP001420932"/>
    </source>
</evidence>
<gene>
    <name evidence="1" type="ORF">Syun_018158</name>
</gene>
<comment type="caution">
    <text evidence="1">The sequence shown here is derived from an EMBL/GenBank/DDBJ whole genome shotgun (WGS) entry which is preliminary data.</text>
</comment>
<sequence length="93" mass="9791">MNVPAVDGGLLKPDVVEGTDDEVPYFDSCVSEVGLVGTEGIVEASELGGGYGGFGGKWLRALLKIQHEYGNVNSAYGAAVKPYINGQPPWLHL</sequence>
<proteinExistence type="predicted"/>
<evidence type="ECO:0000313" key="1">
    <source>
        <dbReference type="EMBL" id="KAK9120541.1"/>
    </source>
</evidence>
<reference evidence="1 2" key="1">
    <citation type="submission" date="2024-01" db="EMBL/GenBank/DDBJ databases">
        <title>Genome assemblies of Stephania.</title>
        <authorList>
            <person name="Yang L."/>
        </authorList>
    </citation>
    <scope>NUCLEOTIDE SEQUENCE [LARGE SCALE GENOMIC DNA]</scope>
    <source>
        <strain evidence="1">YNDBR</strain>
        <tissue evidence="1">Leaf</tissue>
    </source>
</reference>
<name>A0AAP0IU01_9MAGN</name>
<dbReference type="Proteomes" id="UP001420932">
    <property type="component" value="Unassembled WGS sequence"/>
</dbReference>
<organism evidence="1 2">
    <name type="scientific">Stephania yunnanensis</name>
    <dbReference type="NCBI Taxonomy" id="152371"/>
    <lineage>
        <taxon>Eukaryota</taxon>
        <taxon>Viridiplantae</taxon>
        <taxon>Streptophyta</taxon>
        <taxon>Embryophyta</taxon>
        <taxon>Tracheophyta</taxon>
        <taxon>Spermatophyta</taxon>
        <taxon>Magnoliopsida</taxon>
        <taxon>Ranunculales</taxon>
        <taxon>Menispermaceae</taxon>
        <taxon>Menispermoideae</taxon>
        <taxon>Cissampelideae</taxon>
        <taxon>Stephania</taxon>
    </lineage>
</organism>
<dbReference type="AlphaFoldDB" id="A0AAP0IU01"/>
<keyword evidence="2" id="KW-1185">Reference proteome</keyword>
<protein>
    <submittedName>
        <fullName evidence="1">Uncharacterized protein</fullName>
    </submittedName>
</protein>
<accession>A0AAP0IU01</accession>
<dbReference type="EMBL" id="JBBNAF010000008">
    <property type="protein sequence ID" value="KAK9120541.1"/>
    <property type="molecule type" value="Genomic_DNA"/>
</dbReference>